<evidence type="ECO:0000256" key="10">
    <source>
        <dbReference type="ARBA" id="ARBA00043193"/>
    </source>
</evidence>
<comment type="similarity">
    <text evidence="1">Belongs to the ADP-ribosylglycohydrolase family.</text>
</comment>
<dbReference type="RefSeq" id="XP_062716946.1">
    <property type="nucleotide sequence ID" value="XM_062860962.1"/>
</dbReference>
<evidence type="ECO:0000256" key="5">
    <source>
        <dbReference type="ARBA" id="ARBA00042398"/>
    </source>
</evidence>
<dbReference type="GeneID" id="109414158"/>
<dbReference type="EnsemblMetazoa" id="AALFPA23_014984.R21717">
    <property type="protein sequence ID" value="AALFPA23_014984.P21717"/>
    <property type="gene ID" value="AALFPA23_014984"/>
</dbReference>
<protein>
    <recommendedName>
        <fullName evidence="4">ADP-ribosylhydrolase ARH3</fullName>
        <ecNumber evidence="2">3.2.1.143</ecNumber>
    </recommendedName>
    <alternativeName>
        <fullName evidence="5">ADP-ribose glycohydrolase ARH3</fullName>
    </alternativeName>
    <alternativeName>
        <fullName evidence="6">ADP-ribosylhydrolase 3</fullName>
    </alternativeName>
    <alternativeName>
        <fullName evidence="9">O-acetyl-ADP-ribose deacetylase ARH3</fullName>
    </alternativeName>
    <alternativeName>
        <fullName evidence="10">Poly(ADP-ribose) glycohydrolase ARH3</fullName>
    </alternativeName>
    <alternativeName>
        <fullName evidence="8">[Protein ADP-ribosylarginine] hydrolase-like protein 2</fullName>
    </alternativeName>
    <alternativeName>
        <fullName evidence="7">[Protein ADP-ribosylserine] hydrolase</fullName>
    </alternativeName>
</protein>
<dbReference type="RefSeq" id="XP_019543482.3">
    <property type="nucleotide sequence ID" value="XM_019687937.3"/>
</dbReference>
<dbReference type="EC" id="3.2.1.143" evidence="2"/>
<keyword evidence="13" id="KW-1185">Reference proteome</keyword>
<evidence type="ECO:0000313" key="13">
    <source>
        <dbReference type="Proteomes" id="UP000069940"/>
    </source>
</evidence>
<dbReference type="Gene3D" id="1.10.4080.10">
    <property type="entry name" value="ADP-ribosylation/Crystallin J1"/>
    <property type="match status" value="1"/>
</dbReference>
<evidence type="ECO:0000256" key="1">
    <source>
        <dbReference type="ARBA" id="ARBA00010702"/>
    </source>
</evidence>
<dbReference type="SUPFAM" id="SSF101478">
    <property type="entry name" value="ADP-ribosylglycohydrolase"/>
    <property type="match status" value="1"/>
</dbReference>
<evidence type="ECO:0000256" key="3">
    <source>
        <dbReference type="ARBA" id="ARBA00022801"/>
    </source>
</evidence>
<reference evidence="13" key="1">
    <citation type="journal article" date="2015" name="Proc. Natl. Acad. Sci. U.S.A.">
        <title>Genome sequence of the Asian Tiger mosquito, Aedes albopictus, reveals insights into its biology, genetics, and evolution.</title>
        <authorList>
            <person name="Chen X.G."/>
            <person name="Jiang X."/>
            <person name="Gu J."/>
            <person name="Xu M."/>
            <person name="Wu Y."/>
            <person name="Deng Y."/>
            <person name="Zhang C."/>
            <person name="Bonizzoni M."/>
            <person name="Dermauw W."/>
            <person name="Vontas J."/>
            <person name="Armbruster P."/>
            <person name="Huang X."/>
            <person name="Yang Y."/>
            <person name="Zhang H."/>
            <person name="He W."/>
            <person name="Peng H."/>
            <person name="Liu Y."/>
            <person name="Wu K."/>
            <person name="Chen J."/>
            <person name="Lirakis M."/>
            <person name="Topalis P."/>
            <person name="Van Leeuwen T."/>
            <person name="Hall A.B."/>
            <person name="Jiang X."/>
            <person name="Thorpe C."/>
            <person name="Mueller R.L."/>
            <person name="Sun C."/>
            <person name="Waterhouse R.M."/>
            <person name="Yan G."/>
            <person name="Tu Z.J."/>
            <person name="Fang X."/>
            <person name="James A.A."/>
        </authorList>
    </citation>
    <scope>NUCLEOTIDE SEQUENCE [LARGE SCALE GENOMIC DNA]</scope>
    <source>
        <strain evidence="13">Foshan</strain>
    </source>
</reference>
<accession>A0ABM1Z4F8</accession>
<dbReference type="Proteomes" id="UP000069940">
    <property type="component" value="Unassembled WGS sequence"/>
</dbReference>
<dbReference type="Pfam" id="PF03747">
    <property type="entry name" value="ADP_ribosyl_GH"/>
    <property type="match status" value="1"/>
</dbReference>
<evidence type="ECO:0000256" key="2">
    <source>
        <dbReference type="ARBA" id="ARBA00012255"/>
    </source>
</evidence>
<dbReference type="PANTHER" id="PTHR16222">
    <property type="entry name" value="ADP-RIBOSYLGLYCOHYDROLASE"/>
    <property type="match status" value="1"/>
</dbReference>
<sequence>MEKILLRSKFRGSLLGTLIGDCCGAPFEGQVMDSGSKLVLRQNLDKLEGPFFKAPYKKYTDDTALTKCVLSSLLNPSGFSQKLLAKNFVLEYFKDPRRGYGAAVGDVFEKLRKTKVADPVGPAAAQFGGSGSFGNGAAMRVAPIALYCVNRGNSELLQMVRDASLVTHSHTLGVNGAVLQALAITQSLKLNPEEQLNAKQFLAQLKTDITEVEKENDPDLDANHNAYQKQLEAVEQLLDGKVESSDENVLNLLGHSVAALHSVPTAIFCFLKCTDGTASHRSFRDTLEYAISLGGDADTIASMACAISGAFLGAEAISETLVKHCEDADNIVSLADQLLETVENRA</sequence>
<evidence type="ECO:0000256" key="4">
    <source>
        <dbReference type="ARBA" id="ARBA00041057"/>
    </source>
</evidence>
<evidence type="ECO:0000256" key="7">
    <source>
        <dbReference type="ARBA" id="ARBA00042722"/>
    </source>
</evidence>
<reference evidence="12" key="2">
    <citation type="submission" date="2025-05" db="UniProtKB">
        <authorList>
            <consortium name="EnsemblMetazoa"/>
        </authorList>
    </citation>
    <scope>IDENTIFICATION</scope>
    <source>
        <strain evidence="12">Foshan</strain>
    </source>
</reference>
<dbReference type="PANTHER" id="PTHR16222:SF24">
    <property type="entry name" value="ADP-RIBOSYLHYDROLASE ARH3"/>
    <property type="match status" value="1"/>
</dbReference>
<evidence type="ECO:0000313" key="12">
    <source>
        <dbReference type="EnsemblMetazoa" id="AALFPA23_014984.P21717"/>
    </source>
</evidence>
<dbReference type="EnsemblMetazoa" id="AALFPA23_014984.R21718">
    <property type="protein sequence ID" value="AALFPA23_014984.P21718"/>
    <property type="gene ID" value="AALFPA23_014984"/>
</dbReference>
<evidence type="ECO:0000256" key="9">
    <source>
        <dbReference type="ARBA" id="ARBA00043187"/>
    </source>
</evidence>
<organism evidence="12 13">
    <name type="scientific">Aedes albopictus</name>
    <name type="common">Asian tiger mosquito</name>
    <name type="synonym">Stegomyia albopicta</name>
    <dbReference type="NCBI Taxonomy" id="7160"/>
    <lineage>
        <taxon>Eukaryota</taxon>
        <taxon>Metazoa</taxon>
        <taxon>Ecdysozoa</taxon>
        <taxon>Arthropoda</taxon>
        <taxon>Hexapoda</taxon>
        <taxon>Insecta</taxon>
        <taxon>Pterygota</taxon>
        <taxon>Neoptera</taxon>
        <taxon>Endopterygota</taxon>
        <taxon>Diptera</taxon>
        <taxon>Nematocera</taxon>
        <taxon>Culicoidea</taxon>
        <taxon>Culicidae</taxon>
        <taxon>Culicinae</taxon>
        <taxon>Aedini</taxon>
        <taxon>Aedes</taxon>
        <taxon>Stegomyia</taxon>
    </lineage>
</organism>
<name>A0ABM1Z4F8_AEDAL</name>
<proteinExistence type="inferred from homology"/>
<comment type="catalytic activity">
    <reaction evidence="11">
        <text>alpha-NAD(+) + H2O = ADP-D-ribose + nicotinamide + H(+)</text>
        <dbReference type="Rhea" id="RHEA:68792"/>
        <dbReference type="ChEBI" id="CHEBI:15377"/>
        <dbReference type="ChEBI" id="CHEBI:15378"/>
        <dbReference type="ChEBI" id="CHEBI:17154"/>
        <dbReference type="ChEBI" id="CHEBI:57967"/>
        <dbReference type="ChEBI" id="CHEBI:77017"/>
    </reaction>
</comment>
<evidence type="ECO:0000256" key="8">
    <source>
        <dbReference type="ARBA" id="ARBA00042850"/>
    </source>
</evidence>
<evidence type="ECO:0000256" key="11">
    <source>
        <dbReference type="ARBA" id="ARBA00049015"/>
    </source>
</evidence>
<dbReference type="InterPro" id="IPR050792">
    <property type="entry name" value="ADP-ribosylglycohydrolase"/>
</dbReference>
<dbReference type="InterPro" id="IPR036705">
    <property type="entry name" value="Ribosyl_crysJ1_sf"/>
</dbReference>
<dbReference type="InterPro" id="IPR005502">
    <property type="entry name" value="Ribosyl_crysJ1"/>
</dbReference>
<keyword evidence="3" id="KW-0378">Hydrolase</keyword>
<evidence type="ECO:0000256" key="6">
    <source>
        <dbReference type="ARBA" id="ARBA00042471"/>
    </source>
</evidence>